<dbReference type="EMBL" id="MCFH01000028">
    <property type="protein sequence ID" value="ORX48184.1"/>
    <property type="molecule type" value="Genomic_DNA"/>
</dbReference>
<feature type="region of interest" description="LID" evidence="9">
    <location>
        <begin position="714"/>
        <end position="724"/>
    </location>
</feature>
<feature type="binding site" evidence="9">
    <location>
        <position position="974"/>
    </location>
    <ligand>
        <name>ATP</name>
        <dbReference type="ChEBI" id="CHEBI:30616"/>
    </ligand>
</feature>
<evidence type="ECO:0000313" key="12">
    <source>
        <dbReference type="EMBL" id="ORX48184.1"/>
    </source>
</evidence>
<feature type="binding site" evidence="9">
    <location>
        <begin position="1077"/>
        <end position="1079"/>
    </location>
    <ligand>
        <name>a ribonucleoside 5'-phosphate</name>
        <dbReference type="ChEBI" id="CHEBI:58043"/>
    </ligand>
</feature>
<feature type="coiled-coil region" evidence="10">
    <location>
        <begin position="1367"/>
        <end position="1394"/>
    </location>
</feature>
<feature type="binding site" evidence="9">
    <location>
        <position position="1056"/>
    </location>
    <ligand>
        <name>a ribonucleoside 5'-phosphate</name>
        <dbReference type="ChEBI" id="CHEBI:58043"/>
    </ligand>
</feature>
<feature type="compositionally biased region" description="Basic residues" evidence="11">
    <location>
        <begin position="367"/>
        <end position="380"/>
    </location>
</feature>
<keyword evidence="4 9" id="KW-0418">Kinase</keyword>
<gene>
    <name evidence="12" type="ORF">BCR36DRAFT_329858</name>
</gene>
<feature type="binding site" evidence="9">
    <location>
        <position position="732"/>
    </location>
    <ligand>
        <name>a ribonucleoside 5'-phosphate</name>
        <dbReference type="ChEBI" id="CHEBI:58043"/>
    </ligand>
</feature>
<dbReference type="InterPro" id="IPR033690">
    <property type="entry name" value="Adenylat_kinase_CS"/>
</dbReference>
<evidence type="ECO:0000256" key="6">
    <source>
        <dbReference type="ARBA" id="ARBA00022975"/>
    </source>
</evidence>
<dbReference type="OrthoDB" id="442176at2759"/>
<comment type="similarity">
    <text evidence="9">Belongs to the adenylate kinase family. UMP-CMP kinase subfamily.</text>
</comment>
<feature type="region of interest" description="LID" evidence="9">
    <location>
        <begin position="1142"/>
        <end position="1152"/>
    </location>
</feature>
<feature type="region of interest" description="LID" evidence="9">
    <location>
        <begin position="928"/>
        <end position="938"/>
    </location>
</feature>
<dbReference type="Gene3D" id="3.40.50.300">
    <property type="entry name" value="P-loop containing nucleotide triphosphate hydrolases"/>
    <property type="match status" value="7"/>
</dbReference>
<name>A0A1Y1V7D0_9FUNG</name>
<dbReference type="GO" id="GO:0033862">
    <property type="term" value="F:UMP kinase activity"/>
    <property type="evidence" value="ECO:0007669"/>
    <property type="project" value="RHEA"/>
</dbReference>
<keyword evidence="10" id="KW-0175">Coiled coil</keyword>
<evidence type="ECO:0000256" key="9">
    <source>
        <dbReference type="HAMAP-Rule" id="MF_03172"/>
    </source>
</evidence>
<keyword evidence="13" id="KW-1185">Reference proteome</keyword>
<keyword evidence="3 9" id="KW-0547">Nucleotide-binding</keyword>
<dbReference type="PROSITE" id="PS00113">
    <property type="entry name" value="ADENYLATE_KINASE"/>
    <property type="match status" value="4"/>
</dbReference>
<accession>A0A1Y1V7D0</accession>
<evidence type="ECO:0000256" key="11">
    <source>
        <dbReference type="SAM" id="MobiDB-lite"/>
    </source>
</evidence>
<feature type="binding site" evidence="9">
    <location>
        <position position="715"/>
    </location>
    <ligand>
        <name>ATP</name>
        <dbReference type="ChEBI" id="CHEBI:30616"/>
    </ligand>
</feature>
<dbReference type="CDD" id="cd01428">
    <property type="entry name" value="ADK"/>
    <property type="match status" value="6"/>
</dbReference>
<comment type="catalytic activity">
    <reaction evidence="8 9">
        <text>UMP + ATP = UDP + ADP</text>
        <dbReference type="Rhea" id="RHEA:24400"/>
        <dbReference type="ChEBI" id="CHEBI:30616"/>
        <dbReference type="ChEBI" id="CHEBI:57865"/>
        <dbReference type="ChEBI" id="CHEBI:58223"/>
        <dbReference type="ChEBI" id="CHEBI:456216"/>
        <dbReference type="EC" id="2.7.4.14"/>
    </reaction>
</comment>
<feature type="compositionally biased region" description="Low complexity" evidence="11">
    <location>
        <begin position="1436"/>
        <end position="1448"/>
    </location>
</feature>
<evidence type="ECO:0000256" key="8">
    <source>
        <dbReference type="ARBA" id="ARBA00048116"/>
    </source>
</evidence>
<evidence type="ECO:0000256" key="7">
    <source>
        <dbReference type="ARBA" id="ARBA00023242"/>
    </source>
</evidence>
<proteinExistence type="inferred from homology"/>
<feature type="compositionally biased region" description="Low complexity" evidence="11">
    <location>
        <begin position="1620"/>
        <end position="1634"/>
    </location>
</feature>
<dbReference type="PANTHER" id="PTHR23359">
    <property type="entry name" value="NUCLEOTIDE KINASE"/>
    <property type="match status" value="1"/>
</dbReference>
<feature type="binding site" evidence="9">
    <location>
        <position position="1188"/>
    </location>
    <ligand>
        <name>ATP</name>
        <dbReference type="ChEBI" id="CHEBI:30616"/>
    </ligand>
</feature>
<dbReference type="InterPro" id="IPR000850">
    <property type="entry name" value="Adenylat/UMP-CMP_kin"/>
</dbReference>
<feature type="binding site" evidence="9">
    <location>
        <begin position="891"/>
        <end position="894"/>
    </location>
    <ligand>
        <name>a ribonucleoside 5'-phosphate</name>
        <dbReference type="ChEBI" id="CHEBI:58043"/>
    </ligand>
</feature>
<protein>
    <recommendedName>
        <fullName evidence="9">Uridylate kinase</fullName>
        <shortName evidence="9">UK</shortName>
        <ecNumber evidence="9">2.7.4.14</ecNumber>
    </recommendedName>
    <alternativeName>
        <fullName evidence="9">ATP:UMP phosphotransferase</fullName>
    </alternativeName>
    <alternativeName>
        <fullName evidence="9">Deoxycytidylate kinase</fullName>
        <shortName evidence="9">CK</shortName>
        <shortName evidence="9">dCMP kinase</shortName>
    </alternativeName>
    <alternativeName>
        <fullName evidence="9">Uridine monophosphate kinase</fullName>
        <shortName evidence="9">UMP kinase</shortName>
        <shortName evidence="9">UMPK</shortName>
    </alternativeName>
</protein>
<dbReference type="HAMAP" id="MF_03172">
    <property type="entry name" value="Adenylate_kinase_UMP_CMP_kin"/>
    <property type="match status" value="3"/>
</dbReference>
<feature type="binding site" evidence="9">
    <location>
        <begin position="602"/>
        <end position="607"/>
    </location>
    <ligand>
        <name>ATP</name>
        <dbReference type="ChEBI" id="CHEBI:30616"/>
    </ligand>
</feature>
<comment type="subcellular location">
    <subcellularLocation>
        <location evidence="9">Cytoplasm</location>
    </subcellularLocation>
    <subcellularLocation>
        <location evidence="9">Nucleus</location>
    </subcellularLocation>
    <text evidence="9">Predominantly cytoplasmic.</text>
</comment>
<keyword evidence="6 9" id="KW-0665">Pyrimidine biosynthesis</keyword>
<feature type="region of interest" description="Disordered" evidence="11">
    <location>
        <begin position="1620"/>
        <end position="1646"/>
    </location>
</feature>
<dbReference type="GO" id="GO:0005634">
    <property type="term" value="C:nucleus"/>
    <property type="evidence" value="ECO:0007669"/>
    <property type="project" value="UniProtKB-SubCell"/>
</dbReference>
<evidence type="ECO:0000256" key="3">
    <source>
        <dbReference type="ARBA" id="ARBA00022741"/>
    </source>
</evidence>
<dbReference type="FunFam" id="3.40.50.300:FF:000315">
    <property type="entry name" value="Adenylate kinase 1"/>
    <property type="match status" value="4"/>
</dbReference>
<comment type="domain">
    <text evidence="9">Consists of three domains, a large central CORE domain and two small peripheral domains, NMPbind and LID, which undergo movements during catalysis. The LID domain closes over the site of phosphoryl transfer upon ATP binding. Assembling and dissambling the active center during each catalytic cycle provides an effective means to prevent ATP hydrolysis.</text>
</comment>
<feature type="compositionally biased region" description="Low complexity" evidence="11">
    <location>
        <begin position="336"/>
        <end position="353"/>
    </location>
</feature>
<feature type="region of interest" description="Disordered" evidence="11">
    <location>
        <begin position="1563"/>
        <end position="1599"/>
    </location>
</feature>
<feature type="binding site" evidence="9">
    <location>
        <begin position="816"/>
        <end position="821"/>
    </location>
    <ligand>
        <name>ATP</name>
        <dbReference type="ChEBI" id="CHEBI:30616"/>
    </ligand>
</feature>
<feature type="binding site" evidence="9">
    <location>
        <position position="760"/>
    </location>
    <ligand>
        <name>ATP</name>
        <dbReference type="ChEBI" id="CHEBI:30616"/>
    </ligand>
</feature>
<feature type="binding site" evidence="9">
    <location>
        <position position="1143"/>
    </location>
    <ligand>
        <name>ATP</name>
        <dbReference type="ChEBI" id="CHEBI:30616"/>
    </ligand>
</feature>
<feature type="binding site" evidence="9">
    <location>
        <begin position="863"/>
        <end position="865"/>
    </location>
    <ligand>
        <name>a ribonucleoside 5'-phosphate</name>
        <dbReference type="ChEBI" id="CHEBI:58043"/>
    </ligand>
</feature>
<evidence type="ECO:0000256" key="2">
    <source>
        <dbReference type="ARBA" id="ARBA00022679"/>
    </source>
</evidence>
<feature type="binding site" evidence="9">
    <location>
        <position position="935"/>
    </location>
    <ligand>
        <name>a ribonucleoside 5'-phosphate</name>
        <dbReference type="ChEBI" id="CHEBI:58043"/>
    </ligand>
</feature>
<dbReference type="InterPro" id="IPR027417">
    <property type="entry name" value="P-loop_NTPase"/>
</dbReference>
<dbReference type="SUPFAM" id="SSF52540">
    <property type="entry name" value="P-loop containing nucleoside triphosphate hydrolases"/>
    <property type="match status" value="7"/>
</dbReference>
<feature type="region of interest" description="Disordered" evidence="11">
    <location>
        <begin position="1466"/>
        <end position="1533"/>
    </location>
</feature>
<feature type="binding site" evidence="9">
    <location>
        <position position="1160"/>
    </location>
    <ligand>
        <name>a ribonucleoside 5'-phosphate</name>
        <dbReference type="ChEBI" id="CHEBI:58043"/>
    </ligand>
</feature>
<dbReference type="GO" id="GO:0005737">
    <property type="term" value="C:cytoplasm"/>
    <property type="evidence" value="ECO:0007669"/>
    <property type="project" value="UniProtKB-SubCell"/>
</dbReference>
<dbReference type="PRINTS" id="PR00094">
    <property type="entry name" value="ADENYLTKNASE"/>
</dbReference>
<evidence type="ECO:0000256" key="5">
    <source>
        <dbReference type="ARBA" id="ARBA00022840"/>
    </source>
</evidence>
<comment type="caution">
    <text evidence="9">Lacks conserved residue(s) required for the propagation of feature annotation.</text>
</comment>
<reference evidence="12 13" key="2">
    <citation type="submission" date="2016-08" db="EMBL/GenBank/DDBJ databases">
        <title>Pervasive Adenine N6-methylation of Active Genes in Fungi.</title>
        <authorList>
            <consortium name="DOE Joint Genome Institute"/>
            <person name="Mondo S.J."/>
            <person name="Dannebaum R.O."/>
            <person name="Kuo R.C."/>
            <person name="Labutti K."/>
            <person name="Haridas S."/>
            <person name="Kuo A."/>
            <person name="Salamov A."/>
            <person name="Ahrendt S.R."/>
            <person name="Lipzen A."/>
            <person name="Sullivan W."/>
            <person name="Andreopoulos W.B."/>
            <person name="Clum A."/>
            <person name="Lindquist E."/>
            <person name="Daum C."/>
            <person name="Ramamoorthy G.K."/>
            <person name="Gryganskyi A."/>
            <person name="Culley D."/>
            <person name="Magnuson J.K."/>
            <person name="James T.Y."/>
            <person name="O'Malley M.A."/>
            <person name="Stajich J.E."/>
            <person name="Spatafora J.W."/>
            <person name="Visel A."/>
            <person name="Grigoriev I.V."/>
        </authorList>
    </citation>
    <scope>NUCLEOTIDE SEQUENCE [LARGE SCALE GENOMIC DNA]</scope>
    <source>
        <strain evidence="13">finn</strain>
    </source>
</reference>
<dbReference type="STRING" id="1754191.A0A1Y1V7D0"/>
<feature type="binding site" evidence="9">
    <location>
        <begin position="649"/>
        <end position="651"/>
    </location>
    <ligand>
        <name>a ribonucleoside 5'-phosphate</name>
        <dbReference type="ChEBI" id="CHEBI:58043"/>
    </ligand>
</feature>
<comment type="cofactor">
    <cofactor evidence="9">
        <name>Mg(2+)</name>
        <dbReference type="ChEBI" id="CHEBI:18420"/>
    </cofactor>
    <text evidence="9">Binds 1 Mg(2+) ion per monomer.</text>
</comment>
<feature type="binding site" evidence="9">
    <location>
        <position position="946"/>
    </location>
    <ligand>
        <name>a ribonucleoside 5'-phosphate</name>
        <dbReference type="ChEBI" id="CHEBI:58043"/>
    </ligand>
</feature>
<reference evidence="12 13" key="1">
    <citation type="submission" date="2016-08" db="EMBL/GenBank/DDBJ databases">
        <title>Genomes of anaerobic fungi encode conserved fungal cellulosomes for biomass hydrolysis.</title>
        <authorList>
            <consortium name="DOE Joint Genome Institute"/>
            <person name="Haitjema C.H."/>
            <person name="Gilmore S.P."/>
            <person name="Henske J.K."/>
            <person name="Solomon K.V."/>
            <person name="De Groot R."/>
            <person name="Kuo A."/>
            <person name="Mondo S.J."/>
            <person name="Salamov A.A."/>
            <person name="Labutti K."/>
            <person name="Zhao Z."/>
            <person name="Chiniquy J."/>
            <person name="Barry K."/>
            <person name="Brewer H.M."/>
            <person name="Purvine S.O."/>
            <person name="Wright A.T."/>
            <person name="Boxma B."/>
            <person name="Van Alen T."/>
            <person name="Hackstein J.H."/>
            <person name="Baker S.E."/>
            <person name="Grigoriev I.V."/>
            <person name="O'Malley M.A."/>
        </authorList>
    </citation>
    <scope>NUCLEOTIDE SEQUENCE [LARGE SCALE GENOMIC DNA]</scope>
    <source>
        <strain evidence="13">finn</strain>
    </source>
</reference>
<keyword evidence="7 9" id="KW-0539">Nucleus</keyword>
<evidence type="ECO:0000313" key="13">
    <source>
        <dbReference type="Proteomes" id="UP000193719"/>
    </source>
</evidence>
<feature type="region of interest" description="Disordered" evidence="11">
    <location>
        <begin position="335"/>
        <end position="380"/>
    </location>
</feature>
<comment type="subunit">
    <text evidence="9">Monomer.</text>
</comment>
<dbReference type="GO" id="GO:0006207">
    <property type="term" value="P:'de novo' pyrimidine nucleobase biosynthetic process"/>
    <property type="evidence" value="ECO:0007669"/>
    <property type="project" value="InterPro"/>
</dbReference>
<dbReference type="Proteomes" id="UP000193719">
    <property type="component" value="Unassembled WGS sequence"/>
</dbReference>
<dbReference type="HAMAP" id="MF_00235">
    <property type="entry name" value="Adenylate_kinase_Adk"/>
    <property type="match status" value="5"/>
</dbReference>
<feature type="region of interest" description="Disordered" evidence="11">
    <location>
        <begin position="1424"/>
        <end position="1448"/>
    </location>
</feature>
<feature type="binding site" evidence="9">
    <location>
        <begin position="1030"/>
        <end position="1035"/>
    </location>
    <ligand>
        <name>ATP</name>
        <dbReference type="ChEBI" id="CHEBI:30616"/>
    </ligand>
</feature>
<evidence type="ECO:0000256" key="10">
    <source>
        <dbReference type="SAM" id="Coils"/>
    </source>
</evidence>
<comment type="function">
    <text evidence="9">Catalyzes the phosphorylation of pyrimidine nucleoside monophosphates at the expense of ATP. Plays an important role in de novo pyrimidine nucleotide biosynthesis. Has preference for UMP and dUMP as phosphate acceptors, but can also use CMP, dCMP and AMP.</text>
</comment>
<dbReference type="GO" id="GO:0006221">
    <property type="term" value="P:pyrimidine nucleotide biosynthetic process"/>
    <property type="evidence" value="ECO:0007669"/>
    <property type="project" value="UniProtKB-UniRule"/>
</dbReference>
<sequence>MAYTTECASREYFDRTHIPEILQAISCGLAYCKPDDVLAFMEDCIKQIREKKMLDTHIPWDAFIPKGVLRPTFGLGKFSSLLPPIQNIKTITPIPLLSSIPKNYEIPIQDDIFSTADSMKYKNYLDPIPQVIQQKNNRKGKKWENVIFVIGGPCSGVSTQCKQLCENIGYEHISIEDIVNNYAQSNNSSAPLIKDLYNKANTLPINFIIEELKHEMDRTVDDKNGFLIDGFPENLNQAILFEKNIIDCKKVLYLECPEHILNQRIKENYPEMTDDIYNKKLYKFYTKTLPVVDYYEKQGKLIKINGNGEFHMIYSNLYKTIIELQKEKLMKSESNSSYVVKKPSSRSSSSSKTSSRRHSASSSRGSLSKRRSSKSLSHSKSKHSIGKYEFKNVFFVVGGPGSGKGTQCDKIVKDYELVHLSTGDMLRAEVQKQSDIGKIVDDIMKEGKMVPEDIIFDLIKKNMKNNKNAKGFLIDGFPRNIEQAKEFEKKICKPNAILYFNCDDNILVDRLLERGKTSGRADDNIDTIRNRLDTYKNISMPVIDLYKQSKPEILHEFDASKPINDVYNEVKKVLDKIIVGEVEEKINKKDFNNLIFVLGGPGSGKGTQCDKIIKDYKFAHFSVGDLLRDEVKKGSEIGQLVDNLMKEGKIVPSEITFKLLKNALLNNKGAPGYLIDGFPRSLEQALEFENSICKSDATLFFNCPLDILEQRLLERGKTSGRADDNIDTIKKRFKTFEETSMPVIDYYKKKNQCEEIDSTDTIDNVYKKVKEFLDKLLHKTKQQSSSNSNSSGNSSKEETIDKKDFNNIVFVLGGPGSGKGTQCDKIIKDYKFAHFSVGDLLRDEVKKGSEVGQLVDNLMKEGKIVPSEITFKLLKNALLNNKGAPGYLIDGFPRSLEQALEFENSICKSDATLFFNCPLDILEQRLLERGKTSGRADDNIDTIKKRFKTFEETSMPVIDYYKKKNQCEEIDSTDTIDNVYKKVKEFLDKLLHKTNQQSSSNSNSSGNSSKEETIDKKDFNNIVFVLGGPGSGKGTQCDKIIKDYKFAHFSVGDLLRDEVKKGSEVGQLVDNLMKEGKIVPSEITFKLLKNALLNNKGAPGYLIDGFPRSLEQALEFENSICKSDATLFFNCPLDILEQRLLERGKTSGRADDNIDTIKKRFKTFEETSMPVIDYYKKKNQCEEIDSTDTIDNVYKKVKEFLDKLLNVTKFNNISSVNNTTNNTSNSEEPNKSVICVVGKPGCSKSQICMNVSSDFPVKTVTMDELIENEINNNTNLGKEMQEYKKNNNEIPNDILANVIKQNVKRLDDDKNKQGIIIDGFPESLEQVLELENTLKDPVNLINFNISDDKCKENYLNDEKNIDNPNALNEFNEKLDEYKNKVDSLINYYENNNQQYYNEVDANKPFKTLYDDVKEIIPEILSKSRNNSGESSEIRQDLLNSNSNNNGDKNNITSIYNKIDNNISDKVNSESSSFNSNVITNNTNINNNNNKTETINNINKNNTDKTNISNTSNENNTSNNDNKSNNDVVNTNTTININGNNNINDEANNKNNVTNVTETITSNFNASNTNTMNYSNTTTTTTTNDNNRVSTTTTSTTKAEATATTSASATVTKTTTTTTINNDNNINENSLNNNTGNIKDSSNSTKKSNEIILDDTLKSEINNPKEEITTENNIASENPVFNEAVDMLEEDDDIGFVNGVNKKRYKIVFALGGPGSGKKNQSKRLSEIFKYELLSTGDILRNEVTNKGPYADIISNHIDVGELVPDDIVNEILKRIINEDSAHYKFLIEGYPRTIKQAEFFEKTISPFKFILYFKCSDSLLTTRFHHQISESRIDIGEDIIEKRMEEYSNNTQKTIEYFLSQNRVKEVSLERTDEEIATRAKQIFVEYDSSGSYETNKN</sequence>
<feature type="binding site" evidence="9">
    <location>
        <position position="684"/>
    </location>
    <ligand>
        <name>a ribonucleoside 5'-phosphate</name>
        <dbReference type="ChEBI" id="CHEBI:58043"/>
    </ligand>
</feature>
<keyword evidence="5 9" id="KW-0067">ATP-binding</keyword>
<feature type="binding site" evidence="9">
    <location>
        <position position="1149"/>
    </location>
    <ligand>
        <name>a ribonucleoside 5'-phosphate</name>
        <dbReference type="ChEBI" id="CHEBI:58043"/>
    </ligand>
</feature>
<feature type="binding site" evidence="9">
    <location>
        <position position="898"/>
    </location>
    <ligand>
        <name>a ribonucleoside 5'-phosphate</name>
        <dbReference type="ChEBI" id="CHEBI:58043"/>
    </ligand>
</feature>
<dbReference type="InterPro" id="IPR006266">
    <property type="entry name" value="UMP_CMP_kinase"/>
</dbReference>
<keyword evidence="2 9" id="KW-0808">Transferase</keyword>
<feature type="binding site" evidence="9">
    <location>
        <position position="842"/>
    </location>
    <ligand>
        <name>a ribonucleoside 5'-phosphate</name>
        <dbReference type="ChEBI" id="CHEBI:58043"/>
    </ligand>
</feature>
<dbReference type="Pfam" id="PF00406">
    <property type="entry name" value="ADK"/>
    <property type="match status" value="7"/>
</dbReference>
<evidence type="ECO:0000256" key="4">
    <source>
        <dbReference type="ARBA" id="ARBA00022777"/>
    </source>
</evidence>
<comment type="caution">
    <text evidence="12">The sequence shown here is derived from an EMBL/GenBank/DDBJ whole genome shotgun (WGS) entry which is preliminary data.</text>
</comment>
<feature type="binding site" evidence="9">
    <location>
        <position position="1112"/>
    </location>
    <ligand>
        <name>a ribonucleoside 5'-phosphate</name>
        <dbReference type="ChEBI" id="CHEBI:58043"/>
    </ligand>
</feature>
<feature type="binding site" evidence="9">
    <location>
        <begin position="1105"/>
        <end position="1108"/>
    </location>
    <ligand>
        <name>a ribonucleoside 5'-phosphate</name>
        <dbReference type="ChEBI" id="CHEBI:58043"/>
    </ligand>
</feature>
<evidence type="ECO:0000256" key="1">
    <source>
        <dbReference type="ARBA" id="ARBA00022490"/>
    </source>
</evidence>
<keyword evidence="1 9" id="KW-0963">Cytoplasm</keyword>
<feature type="compositionally biased region" description="Polar residues" evidence="11">
    <location>
        <begin position="1635"/>
        <end position="1645"/>
    </location>
</feature>
<feature type="binding site" evidence="9">
    <location>
        <position position="628"/>
    </location>
    <ligand>
        <name>a ribonucleoside 5'-phosphate</name>
        <dbReference type="ChEBI" id="CHEBI:58043"/>
    </ligand>
</feature>
<feature type="binding site" evidence="9">
    <location>
        <begin position="677"/>
        <end position="680"/>
    </location>
    <ligand>
        <name>a ribonucleoside 5'-phosphate</name>
        <dbReference type="ChEBI" id="CHEBI:58043"/>
    </ligand>
</feature>
<dbReference type="NCBIfam" id="TIGR01359">
    <property type="entry name" value="UMP_CMP_kin_fam"/>
    <property type="match status" value="4"/>
</dbReference>
<organism evidence="12 13">
    <name type="scientific">Piromyces finnis</name>
    <dbReference type="NCBI Taxonomy" id="1754191"/>
    <lineage>
        <taxon>Eukaryota</taxon>
        <taxon>Fungi</taxon>
        <taxon>Fungi incertae sedis</taxon>
        <taxon>Chytridiomycota</taxon>
        <taxon>Chytridiomycota incertae sedis</taxon>
        <taxon>Neocallimastigomycetes</taxon>
        <taxon>Neocallimastigales</taxon>
        <taxon>Neocallimastigaceae</taxon>
        <taxon>Piromyces</taxon>
    </lineage>
</organism>
<feature type="binding site" evidence="9">
    <location>
        <position position="929"/>
    </location>
    <ligand>
        <name>ATP</name>
        <dbReference type="ChEBI" id="CHEBI:30616"/>
    </ligand>
</feature>
<feature type="binding site" evidence="9">
    <location>
        <position position="721"/>
    </location>
    <ligand>
        <name>a ribonucleoside 5'-phosphate</name>
        <dbReference type="ChEBI" id="CHEBI:58043"/>
    </ligand>
</feature>
<dbReference type="GO" id="GO:0005524">
    <property type="term" value="F:ATP binding"/>
    <property type="evidence" value="ECO:0007669"/>
    <property type="project" value="UniProtKB-KW"/>
</dbReference>
<feature type="compositionally biased region" description="Low complexity" evidence="11">
    <location>
        <begin position="1468"/>
        <end position="1533"/>
    </location>
</feature>
<dbReference type="EC" id="2.7.4.14" evidence="9"/>